<comment type="subcellular location">
    <subcellularLocation>
        <location evidence="1">Nucleus</location>
    </subcellularLocation>
</comment>
<feature type="region of interest" description="Disordered" evidence="2">
    <location>
        <begin position="972"/>
        <end position="1080"/>
    </location>
</feature>
<feature type="domain" description="BESS" evidence="3">
    <location>
        <begin position="923"/>
        <end position="962"/>
    </location>
</feature>
<feature type="compositionally biased region" description="Basic and acidic residues" evidence="2">
    <location>
        <begin position="84"/>
        <end position="103"/>
    </location>
</feature>
<feature type="compositionally biased region" description="Acidic residues" evidence="2">
    <location>
        <begin position="604"/>
        <end position="620"/>
    </location>
</feature>
<feature type="compositionally biased region" description="Acidic residues" evidence="2">
    <location>
        <begin position="503"/>
        <end position="513"/>
    </location>
</feature>
<proteinExistence type="predicted"/>
<feature type="compositionally biased region" description="Polar residues" evidence="2">
    <location>
        <begin position="1126"/>
        <end position="1183"/>
    </location>
</feature>
<dbReference type="GO" id="GO:0005634">
    <property type="term" value="C:nucleus"/>
    <property type="evidence" value="ECO:0007669"/>
    <property type="project" value="UniProtKB-SubCell"/>
</dbReference>
<dbReference type="OrthoDB" id="10262320at2759"/>
<dbReference type="STRING" id="7244.A0A0Q9WC42"/>
<dbReference type="GO" id="GO:0003677">
    <property type="term" value="F:DNA binding"/>
    <property type="evidence" value="ECO:0007669"/>
    <property type="project" value="InterPro"/>
</dbReference>
<feature type="region of interest" description="Disordered" evidence="2">
    <location>
        <begin position="572"/>
        <end position="645"/>
    </location>
</feature>
<keyword evidence="5" id="KW-1185">Reference proteome</keyword>
<feature type="region of interest" description="Disordered" evidence="2">
    <location>
        <begin position="473"/>
        <end position="532"/>
    </location>
</feature>
<feature type="compositionally biased region" description="Basic residues" evidence="2">
    <location>
        <begin position="577"/>
        <end position="599"/>
    </location>
</feature>
<evidence type="ECO:0000259" key="3">
    <source>
        <dbReference type="PROSITE" id="PS51031"/>
    </source>
</evidence>
<evidence type="ECO:0000313" key="4">
    <source>
        <dbReference type="EMBL" id="KRF78751.1"/>
    </source>
</evidence>
<feature type="compositionally biased region" description="Low complexity" evidence="2">
    <location>
        <begin position="987"/>
        <end position="1001"/>
    </location>
</feature>
<dbReference type="InParanoid" id="A0A0Q9WC42"/>
<feature type="region of interest" description="Disordered" evidence="2">
    <location>
        <begin position="1"/>
        <end position="41"/>
    </location>
</feature>
<feature type="compositionally biased region" description="Polar residues" evidence="2">
    <location>
        <begin position="104"/>
        <end position="117"/>
    </location>
</feature>
<dbReference type="InterPro" id="IPR004210">
    <property type="entry name" value="BESS_motif"/>
</dbReference>
<dbReference type="PROSITE" id="PS51031">
    <property type="entry name" value="BESS"/>
    <property type="match status" value="1"/>
</dbReference>
<feature type="region of interest" description="Disordered" evidence="2">
    <location>
        <begin position="61"/>
        <end position="152"/>
    </location>
</feature>
<feature type="compositionally biased region" description="Low complexity" evidence="2">
    <location>
        <begin position="1217"/>
        <end position="1238"/>
    </location>
</feature>
<dbReference type="EMBL" id="CH940652">
    <property type="protein sequence ID" value="KRF78751.1"/>
    <property type="molecule type" value="Genomic_DNA"/>
</dbReference>
<evidence type="ECO:0000313" key="5">
    <source>
        <dbReference type="Proteomes" id="UP000008792"/>
    </source>
</evidence>
<name>A0A0Q9WC42_DROVI</name>
<feature type="compositionally biased region" description="Basic and acidic residues" evidence="2">
    <location>
        <begin position="308"/>
        <end position="320"/>
    </location>
</feature>
<feature type="compositionally biased region" description="Basic and acidic residues" evidence="2">
    <location>
        <begin position="32"/>
        <end position="41"/>
    </location>
</feature>
<accession>A0A0Q9WC42</accession>
<dbReference type="Proteomes" id="UP000008792">
    <property type="component" value="Unassembled WGS sequence"/>
</dbReference>
<protein>
    <submittedName>
        <fullName evidence="4">Su(Var)3-7, isoform B</fullName>
    </submittedName>
</protein>
<feature type="region of interest" description="Disordered" evidence="2">
    <location>
        <begin position="308"/>
        <end position="349"/>
    </location>
</feature>
<feature type="region of interest" description="Disordered" evidence="2">
    <location>
        <begin position="1213"/>
        <end position="1253"/>
    </location>
</feature>
<gene>
    <name evidence="4" type="primary">Dvir\Su(var)3-7</name>
    <name evidence="4" type="ORF">Dvir_GJ10411</name>
</gene>
<keyword evidence="1" id="KW-0539">Nucleus</keyword>
<sequence length="1286" mass="144877">MELENGRTGETSSPKPDDAGIGNKMASSSEKPINKEKTVEHELKIMDVEGAVTAETTLTIELDDDDVEVVNDPSVSELPTVLIDNEHEKKSTEDPLEDEKASTKTEPSSDVESTGSYNGPDPMGLLERIDSSKEVDDDDEEESADEASSSGSRRISRRERWQIWMKRWPWLLHEESDGDYAFCLYCNVVINVNKKLKHVQQHNLSLYHQERENNYLAFKNSDDYARLGTSEHEVKHEFGTDNYVAAMKQKRANEVEKLNNFNWMRWLNWHQWLERIQPEGTIGLCKYCNVRMNVEFVYLRKRHETSKGHCEAQRTHQEKSARKRKRSASQEDNSVDAASEPKAQNEDSNVMTVVGAGLETTDPSDWCELLPDTNPQQCRCTLCDCRMAITSFMRHLKTKVHCSNLFAHKGTQSSKLNRGIWAQYAEQHPWLVADPTDPTLAYCHICSRRFIYGHSEIKRKTHENSEKHLAAVAASVAAATEEARNNDEEEQSEQEQSEAQSEGSDDDYVDEDDKLSTTPRSSAEPTEVTAESRKTKRVVRHFWWLRYSRDRKIQQCKFCRVRFSSEWAKVRHEQSARHQRLIHQYKVRQTARRKEARKKHTEDAGGEAAEDEEENDEEQSNADSAAVAEGNNSEVSNQPKVTNKAAHKPVPATMQGKVMVWKDRFPWLSWKRSEPRHNYGWCKLCEVSVFLPSFKYASKHQRSTRHVRLRFERKKAARMPPTDVASVSTPTTPALATGEAKNKAAMAELQAKYDWLEPDATDENHCHCKICDTRLPIKLFYLRQHDGSRKHLEQLERLRNNSGVTSLGVNVAEPAASVMDMDQESDEALSFNPLLSRSEYSTGEQPPSKRMRRSLEVRRILRVLRDSVGKRNDERSQLDMAKDMICSSFDIVSRLRTLERENESPVIASRNHVEANSFAAQPRDTIDLFFESITQTMKTLPGDLAAEGKAKIMQIVCDLELRGMQRNASVPTIVEPEVETRSELQLNETTASSTAENSSTRRTSDRMTFEEVLDVPPASPESVSSSITIDDLMEDSPAQSKQSLSNDNHIAGNPSELTVTPKQRPTIRTNPSPPASTVTVSAAPSVNGRVKEVPLNIRRYLPSSVQVGTSKQDASDALRIVPINKLTTPNANPSNVRNSMNSAGHSSPLMQRSGQQSNHGTPNSIVMHTPPNSNSSVHSDLSNGTSSGSGGSTPLYRKIRVNNGTSTKLITFQNSGQQKQQSQQHYHQLQPHQISQQQKLSMRYSSGGGSTALTPAHVQAQAQLRALSANRAVVRHLPANNRTTQP</sequence>
<dbReference type="Pfam" id="PF02944">
    <property type="entry name" value="BESS"/>
    <property type="match status" value="1"/>
</dbReference>
<feature type="compositionally biased region" description="Acidic residues" evidence="2">
    <location>
        <begin position="135"/>
        <end position="145"/>
    </location>
</feature>
<feature type="compositionally biased region" description="Polar residues" evidence="2">
    <location>
        <begin position="630"/>
        <end position="641"/>
    </location>
</feature>
<feature type="compositionally biased region" description="Acidic residues" evidence="2">
    <location>
        <begin position="487"/>
        <end position="496"/>
    </location>
</feature>
<feature type="compositionally biased region" description="Polar residues" evidence="2">
    <location>
        <begin position="1037"/>
        <end position="1048"/>
    </location>
</feature>
<reference evidence="4 5" key="1">
    <citation type="journal article" date="2007" name="Nature">
        <title>Evolution of genes and genomes on the Drosophila phylogeny.</title>
        <authorList>
            <consortium name="Drosophila 12 Genomes Consortium"/>
            <person name="Clark A.G."/>
            <person name="Eisen M.B."/>
            <person name="Smith D.R."/>
            <person name="Bergman C.M."/>
            <person name="Oliver B."/>
            <person name="Markow T.A."/>
            <person name="Kaufman T.C."/>
            <person name="Kellis M."/>
            <person name="Gelbart W."/>
            <person name="Iyer V.N."/>
            <person name="Pollard D.A."/>
            <person name="Sackton T.B."/>
            <person name="Larracuente A.M."/>
            <person name="Singh N.D."/>
            <person name="Abad J.P."/>
            <person name="Abt D.N."/>
            <person name="Adryan B."/>
            <person name="Aguade M."/>
            <person name="Akashi H."/>
            <person name="Anderson W.W."/>
            <person name="Aquadro C.F."/>
            <person name="Ardell D.H."/>
            <person name="Arguello R."/>
            <person name="Artieri C.G."/>
            <person name="Barbash D.A."/>
            <person name="Barker D."/>
            <person name="Barsanti P."/>
            <person name="Batterham P."/>
            <person name="Batzoglou S."/>
            <person name="Begun D."/>
            <person name="Bhutkar A."/>
            <person name="Blanco E."/>
            <person name="Bosak S.A."/>
            <person name="Bradley R.K."/>
            <person name="Brand A.D."/>
            <person name="Brent M.R."/>
            <person name="Brooks A.N."/>
            <person name="Brown R.H."/>
            <person name="Butlin R.K."/>
            <person name="Caggese C."/>
            <person name="Calvi B.R."/>
            <person name="Bernardo de Carvalho A."/>
            <person name="Caspi A."/>
            <person name="Castrezana S."/>
            <person name="Celniker S.E."/>
            <person name="Chang J.L."/>
            <person name="Chapple C."/>
            <person name="Chatterji S."/>
            <person name="Chinwalla A."/>
            <person name="Civetta A."/>
            <person name="Clifton S.W."/>
            <person name="Comeron J.M."/>
            <person name="Costello J.C."/>
            <person name="Coyne J.A."/>
            <person name="Daub J."/>
            <person name="David R.G."/>
            <person name="Delcher A.L."/>
            <person name="Delehaunty K."/>
            <person name="Do C.B."/>
            <person name="Ebling H."/>
            <person name="Edwards K."/>
            <person name="Eickbush T."/>
            <person name="Evans J.D."/>
            <person name="Filipski A."/>
            <person name="Findeiss S."/>
            <person name="Freyhult E."/>
            <person name="Fulton L."/>
            <person name="Fulton R."/>
            <person name="Garcia A.C."/>
            <person name="Gardiner A."/>
            <person name="Garfield D.A."/>
            <person name="Garvin B.E."/>
            <person name="Gibson G."/>
            <person name="Gilbert D."/>
            <person name="Gnerre S."/>
            <person name="Godfrey J."/>
            <person name="Good R."/>
            <person name="Gotea V."/>
            <person name="Gravely B."/>
            <person name="Greenberg A.J."/>
            <person name="Griffiths-Jones S."/>
            <person name="Gross S."/>
            <person name="Guigo R."/>
            <person name="Gustafson E.A."/>
            <person name="Haerty W."/>
            <person name="Hahn M.W."/>
            <person name="Halligan D.L."/>
            <person name="Halpern A.L."/>
            <person name="Halter G.M."/>
            <person name="Han M.V."/>
            <person name="Heger A."/>
            <person name="Hillier L."/>
            <person name="Hinrichs A.S."/>
            <person name="Holmes I."/>
            <person name="Hoskins R.A."/>
            <person name="Hubisz M.J."/>
            <person name="Hultmark D."/>
            <person name="Huntley M.A."/>
            <person name="Jaffe D.B."/>
            <person name="Jagadeeshan S."/>
            <person name="Jeck W.R."/>
            <person name="Johnson J."/>
            <person name="Jones C.D."/>
            <person name="Jordan W.C."/>
            <person name="Karpen G.H."/>
            <person name="Kataoka E."/>
            <person name="Keightley P.D."/>
            <person name="Kheradpour P."/>
            <person name="Kirkness E.F."/>
            <person name="Koerich L.B."/>
            <person name="Kristiansen K."/>
            <person name="Kudrna D."/>
            <person name="Kulathinal R.J."/>
            <person name="Kumar S."/>
            <person name="Kwok R."/>
            <person name="Lander E."/>
            <person name="Langley C.H."/>
            <person name="Lapoint R."/>
            <person name="Lazzaro B.P."/>
            <person name="Lee S.J."/>
            <person name="Levesque L."/>
            <person name="Li R."/>
            <person name="Lin C.F."/>
            <person name="Lin M.F."/>
            <person name="Lindblad-Toh K."/>
            <person name="Llopart A."/>
            <person name="Long M."/>
            <person name="Low L."/>
            <person name="Lozovsky E."/>
            <person name="Lu J."/>
            <person name="Luo M."/>
            <person name="Machado C.A."/>
            <person name="Makalowski W."/>
            <person name="Marzo M."/>
            <person name="Matsuda M."/>
            <person name="Matzkin L."/>
            <person name="McAllister B."/>
            <person name="McBride C.S."/>
            <person name="McKernan B."/>
            <person name="McKernan K."/>
            <person name="Mendez-Lago M."/>
            <person name="Minx P."/>
            <person name="Mollenhauer M.U."/>
            <person name="Montooth K."/>
            <person name="Mount S.M."/>
            <person name="Mu X."/>
            <person name="Myers E."/>
            <person name="Negre B."/>
            <person name="Newfeld S."/>
            <person name="Nielsen R."/>
            <person name="Noor M.A."/>
            <person name="O'Grady P."/>
            <person name="Pachter L."/>
            <person name="Papaceit M."/>
            <person name="Parisi M.J."/>
            <person name="Parisi M."/>
            <person name="Parts L."/>
            <person name="Pedersen J.S."/>
            <person name="Pesole G."/>
            <person name="Phillippy A.M."/>
            <person name="Ponting C.P."/>
            <person name="Pop M."/>
            <person name="Porcelli D."/>
            <person name="Powell J.R."/>
            <person name="Prohaska S."/>
            <person name="Pruitt K."/>
            <person name="Puig M."/>
            <person name="Quesneville H."/>
            <person name="Ram K.R."/>
            <person name="Rand D."/>
            <person name="Rasmussen M.D."/>
            <person name="Reed L.K."/>
            <person name="Reenan R."/>
            <person name="Reily A."/>
            <person name="Remington K.A."/>
            <person name="Rieger T.T."/>
            <person name="Ritchie M.G."/>
            <person name="Robin C."/>
            <person name="Rogers Y.H."/>
            <person name="Rohde C."/>
            <person name="Rozas J."/>
            <person name="Rubenfield M.J."/>
            <person name="Ruiz A."/>
            <person name="Russo S."/>
            <person name="Salzberg S.L."/>
            <person name="Sanchez-Gracia A."/>
            <person name="Saranga D.J."/>
            <person name="Sato H."/>
            <person name="Schaeffer S.W."/>
            <person name="Schatz M.C."/>
            <person name="Schlenke T."/>
            <person name="Schwartz R."/>
            <person name="Segarra C."/>
            <person name="Singh R.S."/>
            <person name="Sirot L."/>
            <person name="Sirota M."/>
            <person name="Sisneros N.B."/>
            <person name="Smith C.D."/>
            <person name="Smith T.F."/>
            <person name="Spieth J."/>
            <person name="Stage D.E."/>
            <person name="Stark A."/>
            <person name="Stephan W."/>
            <person name="Strausberg R.L."/>
            <person name="Strempel S."/>
            <person name="Sturgill D."/>
            <person name="Sutton G."/>
            <person name="Sutton G.G."/>
            <person name="Tao W."/>
            <person name="Teichmann S."/>
            <person name="Tobari Y.N."/>
            <person name="Tomimura Y."/>
            <person name="Tsolas J.M."/>
            <person name="Valente V.L."/>
            <person name="Venter E."/>
            <person name="Venter J.C."/>
            <person name="Vicario S."/>
            <person name="Vieira F.G."/>
            <person name="Vilella A.J."/>
            <person name="Villasante A."/>
            <person name="Walenz B."/>
            <person name="Wang J."/>
            <person name="Wasserman M."/>
            <person name="Watts T."/>
            <person name="Wilson D."/>
            <person name="Wilson R.K."/>
            <person name="Wing R.A."/>
            <person name="Wolfner M.F."/>
            <person name="Wong A."/>
            <person name="Wong G.K."/>
            <person name="Wu C.I."/>
            <person name="Wu G."/>
            <person name="Yamamoto D."/>
            <person name="Yang H.P."/>
            <person name="Yang S.P."/>
            <person name="Yorke J.A."/>
            <person name="Yoshida K."/>
            <person name="Zdobnov E."/>
            <person name="Zhang P."/>
            <person name="Zhang Y."/>
            <person name="Zimin A.V."/>
            <person name="Baldwin J."/>
            <person name="Abdouelleil A."/>
            <person name="Abdulkadir J."/>
            <person name="Abebe A."/>
            <person name="Abera B."/>
            <person name="Abreu J."/>
            <person name="Acer S.C."/>
            <person name="Aftuck L."/>
            <person name="Alexander A."/>
            <person name="An P."/>
            <person name="Anderson E."/>
            <person name="Anderson S."/>
            <person name="Arachi H."/>
            <person name="Azer M."/>
            <person name="Bachantsang P."/>
            <person name="Barry A."/>
            <person name="Bayul T."/>
            <person name="Berlin A."/>
            <person name="Bessette D."/>
            <person name="Bloom T."/>
            <person name="Blye J."/>
            <person name="Boguslavskiy L."/>
            <person name="Bonnet C."/>
            <person name="Boukhgalter B."/>
            <person name="Bourzgui I."/>
            <person name="Brown A."/>
            <person name="Cahill P."/>
            <person name="Channer S."/>
            <person name="Cheshatsang Y."/>
            <person name="Chuda L."/>
            <person name="Citroen M."/>
            <person name="Collymore A."/>
            <person name="Cooke P."/>
            <person name="Costello M."/>
            <person name="D'Aco K."/>
            <person name="Daza R."/>
            <person name="De Haan G."/>
            <person name="DeGray S."/>
            <person name="DeMaso C."/>
            <person name="Dhargay N."/>
            <person name="Dooley K."/>
            <person name="Dooley E."/>
            <person name="Doricent M."/>
            <person name="Dorje P."/>
            <person name="Dorjee K."/>
            <person name="Dupes A."/>
            <person name="Elong R."/>
            <person name="Falk J."/>
            <person name="Farina A."/>
            <person name="Faro S."/>
            <person name="Ferguson D."/>
            <person name="Fisher S."/>
            <person name="Foley C.D."/>
            <person name="Franke A."/>
            <person name="Friedrich D."/>
            <person name="Gadbois L."/>
            <person name="Gearin G."/>
            <person name="Gearin C.R."/>
            <person name="Giannoukos G."/>
            <person name="Goode T."/>
            <person name="Graham J."/>
            <person name="Grandbois E."/>
            <person name="Grewal S."/>
            <person name="Gyaltsen K."/>
            <person name="Hafez N."/>
            <person name="Hagos B."/>
            <person name="Hall J."/>
            <person name="Henson C."/>
            <person name="Hollinger A."/>
            <person name="Honan T."/>
            <person name="Huard M.D."/>
            <person name="Hughes L."/>
            <person name="Hurhula B."/>
            <person name="Husby M.E."/>
            <person name="Kamat A."/>
            <person name="Kanga B."/>
            <person name="Kashin S."/>
            <person name="Khazanovich D."/>
            <person name="Kisner P."/>
            <person name="Lance K."/>
            <person name="Lara M."/>
            <person name="Lee W."/>
            <person name="Lennon N."/>
            <person name="Letendre F."/>
            <person name="LeVine R."/>
            <person name="Lipovsky A."/>
            <person name="Liu X."/>
            <person name="Liu J."/>
            <person name="Liu S."/>
            <person name="Lokyitsang T."/>
            <person name="Lokyitsang Y."/>
            <person name="Lubonja R."/>
            <person name="Lui A."/>
            <person name="MacDonald P."/>
            <person name="Magnisalis V."/>
            <person name="Maru K."/>
            <person name="Matthews C."/>
            <person name="McCusker W."/>
            <person name="McDonough S."/>
            <person name="Mehta T."/>
            <person name="Meldrim J."/>
            <person name="Meneus L."/>
            <person name="Mihai O."/>
            <person name="Mihalev A."/>
            <person name="Mihova T."/>
            <person name="Mittelman R."/>
            <person name="Mlenga V."/>
            <person name="Montmayeur A."/>
            <person name="Mulrain L."/>
            <person name="Navidi A."/>
            <person name="Naylor J."/>
            <person name="Negash T."/>
            <person name="Nguyen T."/>
            <person name="Nguyen N."/>
            <person name="Nicol R."/>
            <person name="Norbu C."/>
            <person name="Norbu N."/>
            <person name="Novod N."/>
            <person name="O'Neill B."/>
            <person name="Osman S."/>
            <person name="Markiewicz E."/>
            <person name="Oyono O.L."/>
            <person name="Patti C."/>
            <person name="Phunkhang P."/>
            <person name="Pierre F."/>
            <person name="Priest M."/>
            <person name="Raghuraman S."/>
            <person name="Rege F."/>
            <person name="Reyes R."/>
            <person name="Rise C."/>
            <person name="Rogov P."/>
            <person name="Ross K."/>
            <person name="Ryan E."/>
            <person name="Settipalli S."/>
            <person name="Shea T."/>
            <person name="Sherpa N."/>
            <person name="Shi L."/>
            <person name="Shih D."/>
            <person name="Sparrow T."/>
            <person name="Spaulding J."/>
            <person name="Stalker J."/>
            <person name="Stange-Thomann N."/>
            <person name="Stavropoulos S."/>
            <person name="Stone C."/>
            <person name="Strader C."/>
            <person name="Tesfaye S."/>
            <person name="Thomson T."/>
            <person name="Thoulutsang Y."/>
            <person name="Thoulutsang D."/>
            <person name="Topham K."/>
            <person name="Topping I."/>
            <person name="Tsamla T."/>
            <person name="Vassiliev H."/>
            <person name="Vo A."/>
            <person name="Wangchuk T."/>
            <person name="Wangdi T."/>
            <person name="Weiand M."/>
            <person name="Wilkinson J."/>
            <person name="Wilson A."/>
            <person name="Yadav S."/>
            <person name="Young G."/>
            <person name="Yu Q."/>
            <person name="Zembek L."/>
            <person name="Zhong D."/>
            <person name="Zimmer A."/>
            <person name="Zwirko Z."/>
            <person name="Jaffe D.B."/>
            <person name="Alvarez P."/>
            <person name="Brockman W."/>
            <person name="Butler J."/>
            <person name="Chin C."/>
            <person name="Gnerre S."/>
            <person name="Grabherr M."/>
            <person name="Kleber M."/>
            <person name="Mauceli E."/>
            <person name="MacCallum I."/>
        </authorList>
    </citation>
    <scope>NUCLEOTIDE SEQUENCE [LARGE SCALE GENOMIC DNA]</scope>
    <source>
        <strain evidence="5">Tucson 15010-1051.87</strain>
    </source>
</reference>
<evidence type="ECO:0000256" key="2">
    <source>
        <dbReference type="SAM" id="MobiDB-lite"/>
    </source>
</evidence>
<feature type="compositionally biased region" description="Polar residues" evidence="2">
    <location>
        <begin position="1055"/>
        <end position="1080"/>
    </location>
</feature>
<evidence type="ECO:0000256" key="1">
    <source>
        <dbReference type="PROSITE-ProRule" id="PRU00371"/>
    </source>
</evidence>
<dbReference type="FunCoup" id="A0A0Q9WC42">
    <property type="interactions" value="392"/>
</dbReference>
<feature type="region of interest" description="Disordered" evidence="2">
    <location>
        <begin position="1126"/>
        <end position="1197"/>
    </location>
</feature>
<organism evidence="4 5">
    <name type="scientific">Drosophila virilis</name>
    <name type="common">Fruit fly</name>
    <dbReference type="NCBI Taxonomy" id="7244"/>
    <lineage>
        <taxon>Eukaryota</taxon>
        <taxon>Metazoa</taxon>
        <taxon>Ecdysozoa</taxon>
        <taxon>Arthropoda</taxon>
        <taxon>Hexapoda</taxon>
        <taxon>Insecta</taxon>
        <taxon>Pterygota</taxon>
        <taxon>Neoptera</taxon>
        <taxon>Endopterygota</taxon>
        <taxon>Diptera</taxon>
        <taxon>Brachycera</taxon>
        <taxon>Muscomorpha</taxon>
        <taxon>Ephydroidea</taxon>
        <taxon>Drosophilidae</taxon>
        <taxon>Drosophila</taxon>
    </lineage>
</organism>